<organism evidence="2">
    <name type="scientific">marine sediment metagenome</name>
    <dbReference type="NCBI Taxonomy" id="412755"/>
    <lineage>
        <taxon>unclassified sequences</taxon>
        <taxon>metagenomes</taxon>
        <taxon>ecological metagenomes</taxon>
    </lineage>
</organism>
<dbReference type="InterPro" id="IPR016195">
    <property type="entry name" value="Pol/histidinol_Pase-like"/>
</dbReference>
<proteinExistence type="predicted"/>
<comment type="caution">
    <text evidence="2">The sequence shown here is derived from an EMBL/GenBank/DDBJ whole genome shotgun (WGS) entry which is preliminary data.</text>
</comment>
<evidence type="ECO:0000259" key="1">
    <source>
        <dbReference type="SMART" id="SM00481"/>
    </source>
</evidence>
<gene>
    <name evidence="2" type="ORF">S06H3_04947</name>
</gene>
<dbReference type="Pfam" id="PF02811">
    <property type="entry name" value="PHP"/>
    <property type="match status" value="1"/>
</dbReference>
<evidence type="ECO:0000313" key="2">
    <source>
        <dbReference type="EMBL" id="GAI00098.1"/>
    </source>
</evidence>
<feature type="domain" description="Polymerase/histidinol phosphatase N-terminal" evidence="1">
    <location>
        <begin position="5"/>
        <end position="72"/>
    </location>
</feature>
<dbReference type="SUPFAM" id="SSF89550">
    <property type="entry name" value="PHP domain-like"/>
    <property type="match status" value="1"/>
</dbReference>
<reference evidence="2" key="1">
    <citation type="journal article" date="2014" name="Front. Microbiol.">
        <title>High frequency of phylogenetically diverse reductive dehalogenase-homologous genes in deep subseafloor sedimentary metagenomes.</title>
        <authorList>
            <person name="Kawai M."/>
            <person name="Futagami T."/>
            <person name="Toyoda A."/>
            <person name="Takaki Y."/>
            <person name="Nishi S."/>
            <person name="Hori S."/>
            <person name="Arai W."/>
            <person name="Tsubouchi T."/>
            <person name="Morono Y."/>
            <person name="Uchiyama I."/>
            <person name="Ito T."/>
            <person name="Fujiyama A."/>
            <person name="Inagaki F."/>
            <person name="Takami H."/>
        </authorList>
    </citation>
    <scope>NUCLEOTIDE SEQUENCE</scope>
    <source>
        <strain evidence="2">Expedition CK06-06</strain>
    </source>
</reference>
<dbReference type="InterPro" id="IPR003141">
    <property type="entry name" value="Pol/His_phosphatase_N"/>
</dbReference>
<dbReference type="PANTHER" id="PTHR32294:SF0">
    <property type="entry name" value="DNA POLYMERASE III SUBUNIT ALPHA"/>
    <property type="match status" value="1"/>
</dbReference>
<dbReference type="SMART" id="SM00481">
    <property type="entry name" value="POLIIIAc"/>
    <property type="match status" value="1"/>
</dbReference>
<dbReference type="InterPro" id="IPR004805">
    <property type="entry name" value="DnaE2/DnaE/PolC"/>
</dbReference>
<dbReference type="InterPro" id="IPR004013">
    <property type="entry name" value="PHP_dom"/>
</dbReference>
<dbReference type="GO" id="GO:0006260">
    <property type="term" value="P:DNA replication"/>
    <property type="evidence" value="ECO:0007669"/>
    <property type="project" value="InterPro"/>
</dbReference>
<accession>X1K0T5</accession>
<dbReference type="AlphaFoldDB" id="X1K0T5"/>
<feature type="non-terminal residue" evidence="2">
    <location>
        <position position="151"/>
    </location>
</feature>
<sequence length="151" mass="16962">MSEFTHLHIHSEYSLLDGASSISQLVNQAYKFDMPALALTDHGNLFGAVEFYRIASKRGIKPILGCEIYLAPGSRFKKKKVKGETVSYHLTLLAKDKKGYHNLMELVTIGFLEGFYYHPRLDKEILSRKKEGLVVLSGCMKGEIPSLLQKG</sequence>
<name>X1K0T5_9ZZZZ</name>
<dbReference type="PANTHER" id="PTHR32294">
    <property type="entry name" value="DNA POLYMERASE III SUBUNIT ALPHA"/>
    <property type="match status" value="1"/>
</dbReference>
<protein>
    <recommendedName>
        <fullName evidence="1">Polymerase/histidinol phosphatase N-terminal domain-containing protein</fullName>
    </recommendedName>
</protein>
<dbReference type="EMBL" id="BARV01001783">
    <property type="protein sequence ID" value="GAI00098.1"/>
    <property type="molecule type" value="Genomic_DNA"/>
</dbReference>
<dbReference type="Gene3D" id="3.20.20.140">
    <property type="entry name" value="Metal-dependent hydrolases"/>
    <property type="match status" value="1"/>
</dbReference>
<dbReference type="GO" id="GO:0008408">
    <property type="term" value="F:3'-5' exonuclease activity"/>
    <property type="evidence" value="ECO:0007669"/>
    <property type="project" value="InterPro"/>
</dbReference>